<dbReference type="EMBL" id="MCFE01000439">
    <property type="protein sequence ID" value="ORX89546.1"/>
    <property type="molecule type" value="Genomic_DNA"/>
</dbReference>
<feature type="compositionally biased region" description="Basic and acidic residues" evidence="1">
    <location>
        <begin position="114"/>
        <end position="124"/>
    </location>
</feature>
<proteinExistence type="predicted"/>
<dbReference type="Proteomes" id="UP000193498">
    <property type="component" value="Unassembled WGS sequence"/>
</dbReference>
<name>A0A1Y1XVN5_9FUNG</name>
<feature type="compositionally biased region" description="Acidic residues" evidence="1">
    <location>
        <begin position="33"/>
        <end position="43"/>
    </location>
</feature>
<reference evidence="2 3" key="1">
    <citation type="submission" date="2016-07" db="EMBL/GenBank/DDBJ databases">
        <title>Pervasive Adenine N6-methylation of Active Genes in Fungi.</title>
        <authorList>
            <consortium name="DOE Joint Genome Institute"/>
            <person name="Mondo S.J."/>
            <person name="Dannebaum R.O."/>
            <person name="Kuo R.C."/>
            <person name="Labutti K."/>
            <person name="Haridas S."/>
            <person name="Kuo A."/>
            <person name="Salamov A."/>
            <person name="Ahrendt S.R."/>
            <person name="Lipzen A."/>
            <person name="Sullivan W."/>
            <person name="Andreopoulos W.B."/>
            <person name="Clum A."/>
            <person name="Lindquist E."/>
            <person name="Daum C."/>
            <person name="Ramamoorthy G.K."/>
            <person name="Gryganskyi A."/>
            <person name="Culley D."/>
            <person name="Magnuson J.K."/>
            <person name="James T.Y."/>
            <person name="O'Malley M.A."/>
            <person name="Stajich J.E."/>
            <person name="Spatafora J.W."/>
            <person name="Visel A."/>
            <person name="Grigoriev I.V."/>
        </authorList>
    </citation>
    <scope>NUCLEOTIDE SEQUENCE [LARGE SCALE GENOMIC DNA]</scope>
    <source>
        <strain evidence="2 3">CBS 931.73</strain>
    </source>
</reference>
<keyword evidence="3" id="KW-1185">Reference proteome</keyword>
<organism evidence="2 3">
    <name type="scientific">Basidiobolus meristosporus CBS 931.73</name>
    <dbReference type="NCBI Taxonomy" id="1314790"/>
    <lineage>
        <taxon>Eukaryota</taxon>
        <taxon>Fungi</taxon>
        <taxon>Fungi incertae sedis</taxon>
        <taxon>Zoopagomycota</taxon>
        <taxon>Entomophthoromycotina</taxon>
        <taxon>Basidiobolomycetes</taxon>
        <taxon>Basidiobolales</taxon>
        <taxon>Basidiobolaceae</taxon>
        <taxon>Basidiobolus</taxon>
    </lineage>
</organism>
<dbReference type="AlphaFoldDB" id="A0A1Y1XVN5"/>
<evidence type="ECO:0000313" key="2">
    <source>
        <dbReference type="EMBL" id="ORX89546.1"/>
    </source>
</evidence>
<accession>A0A1Y1XVN5</accession>
<feature type="compositionally biased region" description="Acidic residues" evidence="1">
    <location>
        <begin position="125"/>
        <end position="142"/>
    </location>
</feature>
<feature type="region of interest" description="Disordered" evidence="1">
    <location>
        <begin position="85"/>
        <end position="167"/>
    </location>
</feature>
<evidence type="ECO:0000256" key="1">
    <source>
        <dbReference type="SAM" id="MobiDB-lite"/>
    </source>
</evidence>
<sequence>MNEHMMRMDWGDAAREVEEFLDDSDFNTATSEVDSEKDDDGDDGFVFRKRKSGDFLDPDSVEFKGTEESERNGIKRMRALRAHASPLKNSVSFMEDDDFEVQSDFNVEQNGPVRESENEEAGHLDEDEGEEEEEEDDDDFLDDFTREIEEELNKPGTPLPGTPSPSM</sequence>
<feature type="region of interest" description="Disordered" evidence="1">
    <location>
        <begin position="21"/>
        <end position="72"/>
    </location>
</feature>
<gene>
    <name evidence="2" type="ORF">K493DRAFT_67467</name>
</gene>
<feature type="compositionally biased region" description="Basic and acidic residues" evidence="1">
    <location>
        <begin position="61"/>
        <end position="72"/>
    </location>
</feature>
<feature type="compositionally biased region" description="Pro residues" evidence="1">
    <location>
        <begin position="157"/>
        <end position="167"/>
    </location>
</feature>
<protein>
    <submittedName>
        <fullName evidence="2">Uncharacterized protein</fullName>
    </submittedName>
</protein>
<feature type="compositionally biased region" description="Basic and acidic residues" evidence="1">
    <location>
        <begin position="143"/>
        <end position="153"/>
    </location>
</feature>
<comment type="caution">
    <text evidence="2">The sequence shown here is derived from an EMBL/GenBank/DDBJ whole genome shotgun (WGS) entry which is preliminary data.</text>
</comment>
<dbReference type="InParanoid" id="A0A1Y1XVN5"/>
<evidence type="ECO:0000313" key="3">
    <source>
        <dbReference type="Proteomes" id="UP000193498"/>
    </source>
</evidence>